<keyword evidence="3" id="KW-0378">Hydrolase</keyword>
<keyword evidence="1" id="KW-0540">Nuclease</keyword>
<dbReference type="EMBL" id="MEWG01000005">
    <property type="protein sequence ID" value="OGC78222.1"/>
    <property type="molecule type" value="Genomic_DNA"/>
</dbReference>
<dbReference type="PROSITE" id="PS01123">
    <property type="entry name" value="TNASE_1"/>
    <property type="match status" value="1"/>
</dbReference>
<dbReference type="Gene3D" id="2.40.50.90">
    <property type="match status" value="1"/>
</dbReference>
<dbReference type="SUPFAM" id="SSF50199">
    <property type="entry name" value="Staphylococcal nuclease"/>
    <property type="match status" value="1"/>
</dbReference>
<reference evidence="5 6" key="1">
    <citation type="journal article" date="2016" name="Nat. Commun.">
        <title>Thousands of microbial genomes shed light on interconnected biogeochemical processes in an aquifer system.</title>
        <authorList>
            <person name="Anantharaman K."/>
            <person name="Brown C.T."/>
            <person name="Hug L.A."/>
            <person name="Sharon I."/>
            <person name="Castelle C.J."/>
            <person name="Probst A.J."/>
            <person name="Thomas B.C."/>
            <person name="Singh A."/>
            <person name="Wilkins M.J."/>
            <person name="Karaoz U."/>
            <person name="Brodie E.L."/>
            <person name="Williams K.H."/>
            <person name="Hubbard S.S."/>
            <person name="Banfield J.F."/>
        </authorList>
    </citation>
    <scope>NUCLEOTIDE SEQUENCE [LARGE SCALE GENOMIC DNA]</scope>
</reference>
<dbReference type="GO" id="GO:0003676">
    <property type="term" value="F:nucleic acid binding"/>
    <property type="evidence" value="ECO:0007669"/>
    <property type="project" value="InterPro"/>
</dbReference>
<dbReference type="GO" id="GO:0004519">
    <property type="term" value="F:endonuclease activity"/>
    <property type="evidence" value="ECO:0007669"/>
    <property type="project" value="UniProtKB-KW"/>
</dbReference>
<evidence type="ECO:0000256" key="3">
    <source>
        <dbReference type="ARBA" id="ARBA00022801"/>
    </source>
</evidence>
<evidence type="ECO:0000256" key="1">
    <source>
        <dbReference type="ARBA" id="ARBA00022722"/>
    </source>
</evidence>
<dbReference type="InterPro" id="IPR035437">
    <property type="entry name" value="SNase_OB-fold_sf"/>
</dbReference>
<evidence type="ECO:0000256" key="2">
    <source>
        <dbReference type="ARBA" id="ARBA00022759"/>
    </source>
</evidence>
<proteinExistence type="predicted"/>
<protein>
    <recommendedName>
        <fullName evidence="4">TNase-like domain-containing protein</fullName>
    </recommendedName>
</protein>
<dbReference type="SMART" id="SM00318">
    <property type="entry name" value="SNc"/>
    <property type="match status" value="1"/>
</dbReference>
<name>A0A1F4X975_UNCKA</name>
<organism evidence="5 6">
    <name type="scientific">candidate division WWE3 bacterium RIFOXYD1_FULL_39_9</name>
    <dbReference type="NCBI Taxonomy" id="1802649"/>
    <lineage>
        <taxon>Bacteria</taxon>
        <taxon>Katanobacteria</taxon>
    </lineage>
</organism>
<dbReference type="PANTHER" id="PTHR12302">
    <property type="entry name" value="EBNA2 BINDING PROTEIN P100"/>
    <property type="match status" value="1"/>
</dbReference>
<evidence type="ECO:0000313" key="5">
    <source>
        <dbReference type="EMBL" id="OGC78222.1"/>
    </source>
</evidence>
<dbReference type="PROSITE" id="PS50830">
    <property type="entry name" value="TNASE_3"/>
    <property type="match status" value="1"/>
</dbReference>
<dbReference type="AlphaFoldDB" id="A0A1F4X975"/>
<evidence type="ECO:0000313" key="6">
    <source>
        <dbReference type="Proteomes" id="UP000176815"/>
    </source>
</evidence>
<dbReference type="GO" id="GO:0016787">
    <property type="term" value="F:hydrolase activity"/>
    <property type="evidence" value="ECO:0007669"/>
    <property type="project" value="UniProtKB-KW"/>
</dbReference>
<dbReference type="InterPro" id="IPR016071">
    <property type="entry name" value="Staphylococal_nuclease_OB-fold"/>
</dbReference>
<feature type="domain" description="TNase-like" evidence="4">
    <location>
        <begin position="57"/>
        <end position="191"/>
    </location>
</feature>
<keyword evidence="2" id="KW-0255">Endonuclease</keyword>
<comment type="caution">
    <text evidence="5">The sequence shown here is derived from an EMBL/GenBank/DDBJ whole genome shotgun (WGS) entry which is preliminary data.</text>
</comment>
<sequence length="197" mass="22797">MPSNSQLFSMLSKNKRNLPVFLLLILTIFLFSVGIMPSETEKTPKESQVLSSTDFKDGQLYKVSRVIDGDTLEIENNGSFQKIRLIGVDTPETSDPRKEIECFGVEASNKSKELLEGKQIRLESDPTQQNKDRYERLLRYIYLEDGTNINLYLIAEGYAHEYTYDKPYEQQVEFIKAEDDARKQENGLWNNSICNYE</sequence>
<accession>A0A1F4X975</accession>
<dbReference type="PANTHER" id="PTHR12302:SF3">
    <property type="entry name" value="SERINE_THREONINE-PROTEIN KINASE 31"/>
    <property type="match status" value="1"/>
</dbReference>
<dbReference type="Pfam" id="PF00565">
    <property type="entry name" value="SNase"/>
    <property type="match status" value="1"/>
</dbReference>
<dbReference type="Proteomes" id="UP000176815">
    <property type="component" value="Unassembled WGS sequence"/>
</dbReference>
<evidence type="ECO:0000259" key="4">
    <source>
        <dbReference type="PROSITE" id="PS50830"/>
    </source>
</evidence>
<gene>
    <name evidence="5" type="ORF">A2619_02665</name>
</gene>
<dbReference type="InterPro" id="IPR002071">
    <property type="entry name" value="Thermonucl_AS"/>
</dbReference>